<dbReference type="Pfam" id="PF02416">
    <property type="entry name" value="TatA_B_E"/>
    <property type="match status" value="1"/>
</dbReference>
<keyword evidence="10" id="KW-1185">Reference proteome</keyword>
<organism evidence="9 10">
    <name type="scientific">Sphaerisporangium album</name>
    <dbReference type="NCBI Taxonomy" id="509200"/>
    <lineage>
        <taxon>Bacteria</taxon>
        <taxon>Bacillati</taxon>
        <taxon>Actinomycetota</taxon>
        <taxon>Actinomycetes</taxon>
        <taxon>Streptosporangiales</taxon>
        <taxon>Streptosporangiaceae</taxon>
        <taxon>Sphaerisporangium</taxon>
    </lineage>
</organism>
<dbReference type="PRINTS" id="PR01506">
    <property type="entry name" value="TATBPROTEIN"/>
</dbReference>
<evidence type="ECO:0000256" key="8">
    <source>
        <dbReference type="SAM" id="MobiDB-lite"/>
    </source>
</evidence>
<gene>
    <name evidence="9" type="ORF">DQ384_38895</name>
</gene>
<comment type="caution">
    <text evidence="9">The sequence shown here is derived from an EMBL/GenBank/DDBJ whole genome shotgun (WGS) entry which is preliminary data.</text>
</comment>
<comment type="subcellular location">
    <subcellularLocation>
        <location evidence="1">Membrane</location>
        <topology evidence="1">Single-pass membrane protein</topology>
    </subcellularLocation>
</comment>
<accession>A0A367EKN7</accession>
<proteinExistence type="predicted"/>
<dbReference type="NCBIfam" id="NF002377">
    <property type="entry name" value="PRK01371.1-4"/>
    <property type="match status" value="1"/>
</dbReference>
<sequence>MFGLGWPEILALVVIALLVFGPDKLPGAAAQAGRMLRQVRQMANNARSDLQDNLGPEFANFDPTDLHPKNFVRKHLLQDLEDDWKRPAADVDDPPSSYDEPYAMAGAGGELAYGEIPPYDSEAT</sequence>
<dbReference type="AlphaFoldDB" id="A0A367EKN7"/>
<evidence type="ECO:0000313" key="9">
    <source>
        <dbReference type="EMBL" id="RCG18668.1"/>
    </source>
</evidence>
<dbReference type="EMBL" id="QOIL01000036">
    <property type="protein sequence ID" value="RCG18668.1"/>
    <property type="molecule type" value="Genomic_DNA"/>
</dbReference>
<evidence type="ECO:0000256" key="1">
    <source>
        <dbReference type="ARBA" id="ARBA00004167"/>
    </source>
</evidence>
<dbReference type="Gene3D" id="1.20.5.3310">
    <property type="match status" value="1"/>
</dbReference>
<keyword evidence="4" id="KW-0653">Protein transport</keyword>
<dbReference type="Proteomes" id="UP000253094">
    <property type="component" value="Unassembled WGS sequence"/>
</dbReference>
<dbReference type="GO" id="GO:0015031">
    <property type="term" value="P:protein transport"/>
    <property type="evidence" value="ECO:0007669"/>
    <property type="project" value="UniProtKB-KW"/>
</dbReference>
<dbReference type="PANTHER" id="PTHR33162:SF1">
    <property type="entry name" value="SEC-INDEPENDENT PROTEIN TRANSLOCASE PROTEIN TATA, CHLOROPLASTIC"/>
    <property type="match status" value="1"/>
</dbReference>
<evidence type="ECO:0000256" key="6">
    <source>
        <dbReference type="ARBA" id="ARBA00023010"/>
    </source>
</evidence>
<evidence type="ECO:0000256" key="4">
    <source>
        <dbReference type="ARBA" id="ARBA00022927"/>
    </source>
</evidence>
<name>A0A367EKN7_9ACTN</name>
<keyword evidence="7" id="KW-0472">Membrane</keyword>
<keyword evidence="6" id="KW-0811">Translocation</keyword>
<evidence type="ECO:0000256" key="7">
    <source>
        <dbReference type="ARBA" id="ARBA00023136"/>
    </source>
</evidence>
<dbReference type="InterPro" id="IPR003369">
    <property type="entry name" value="TatA/B/E"/>
</dbReference>
<dbReference type="OrthoDB" id="3267321at2"/>
<reference evidence="9 10" key="1">
    <citation type="submission" date="2018-06" db="EMBL/GenBank/DDBJ databases">
        <title>Sphaerisporangium craniellae sp. nov., isolated from a marine sponge in the South China Sea.</title>
        <authorList>
            <person name="Li L."/>
        </authorList>
    </citation>
    <scope>NUCLEOTIDE SEQUENCE [LARGE SCALE GENOMIC DNA]</scope>
    <source>
        <strain evidence="9 10">CCTCC AA 208026</strain>
    </source>
</reference>
<evidence type="ECO:0000256" key="5">
    <source>
        <dbReference type="ARBA" id="ARBA00022989"/>
    </source>
</evidence>
<protein>
    <submittedName>
        <fullName evidence="9">Translocase</fullName>
    </submittedName>
</protein>
<keyword evidence="3" id="KW-0812">Transmembrane</keyword>
<evidence type="ECO:0000256" key="3">
    <source>
        <dbReference type="ARBA" id="ARBA00022692"/>
    </source>
</evidence>
<dbReference type="PANTHER" id="PTHR33162">
    <property type="entry name" value="SEC-INDEPENDENT PROTEIN TRANSLOCASE PROTEIN TATA, CHLOROPLASTIC"/>
    <property type="match status" value="1"/>
</dbReference>
<dbReference type="RefSeq" id="WP_114033897.1">
    <property type="nucleotide sequence ID" value="NZ_QOIL01000036.1"/>
</dbReference>
<keyword evidence="5" id="KW-1133">Transmembrane helix</keyword>
<keyword evidence="2" id="KW-0813">Transport</keyword>
<dbReference type="GO" id="GO:0016020">
    <property type="term" value="C:membrane"/>
    <property type="evidence" value="ECO:0007669"/>
    <property type="project" value="UniProtKB-SubCell"/>
</dbReference>
<evidence type="ECO:0000256" key="2">
    <source>
        <dbReference type="ARBA" id="ARBA00022448"/>
    </source>
</evidence>
<evidence type="ECO:0000313" key="10">
    <source>
        <dbReference type="Proteomes" id="UP000253094"/>
    </source>
</evidence>
<feature type="region of interest" description="Disordered" evidence="8">
    <location>
        <begin position="85"/>
        <end position="104"/>
    </location>
</feature>